<dbReference type="InterPro" id="IPR000524">
    <property type="entry name" value="Tscrpt_reg_HTH_GntR"/>
</dbReference>
<evidence type="ECO:0000259" key="4">
    <source>
        <dbReference type="PROSITE" id="PS50949"/>
    </source>
</evidence>
<dbReference type="Pfam" id="PF00392">
    <property type="entry name" value="GntR"/>
    <property type="match status" value="1"/>
</dbReference>
<keyword evidence="3" id="KW-0804">Transcription</keyword>
<keyword evidence="6" id="KW-1185">Reference proteome</keyword>
<proteinExistence type="predicted"/>
<evidence type="ECO:0000256" key="1">
    <source>
        <dbReference type="ARBA" id="ARBA00023015"/>
    </source>
</evidence>
<dbReference type="CDD" id="cd07377">
    <property type="entry name" value="WHTH_GntR"/>
    <property type="match status" value="1"/>
</dbReference>
<accession>A0ABY0NNF9</accession>
<dbReference type="InterPro" id="IPR036388">
    <property type="entry name" value="WH-like_DNA-bd_sf"/>
</dbReference>
<dbReference type="Gene3D" id="3.40.1410.10">
    <property type="entry name" value="Chorismate lyase-like"/>
    <property type="match status" value="1"/>
</dbReference>
<feature type="domain" description="HTH gntR-type" evidence="4">
    <location>
        <begin position="8"/>
        <end position="76"/>
    </location>
</feature>
<evidence type="ECO:0000256" key="2">
    <source>
        <dbReference type="ARBA" id="ARBA00023125"/>
    </source>
</evidence>
<dbReference type="SMART" id="SM00345">
    <property type="entry name" value="HTH_GNTR"/>
    <property type="match status" value="1"/>
</dbReference>
<dbReference type="Pfam" id="PF07702">
    <property type="entry name" value="UTRA"/>
    <property type="match status" value="1"/>
</dbReference>
<protein>
    <submittedName>
        <fullName evidence="5">DNA-binding transcriptional regulator, GntR family</fullName>
    </submittedName>
</protein>
<sequence>MLNAREGQPLHEAVREELQRRIEAKRYQAGDGLPSAVALASEFGVSLITVKRSLKDLRTLGLLRTVPGLGVFVRQNKRFIREIDVSMTSLEQAMDSKLPLSITLVSLSWEAIGDRSFDLFSPPRGPMSCVRRVISIDNEPIMFDTTYVPVPLDHEIMQEVSRKFVIDILKPTQTPVINKRLVIDAAPASTEAQSAFSIPVGYPTLRRLYHLTTRDPEFAVFGSVEAPFDKLACNIEIPIDDPTS</sequence>
<comment type="caution">
    <text evidence="5">The sequence shown here is derived from an EMBL/GenBank/DDBJ whole genome shotgun (WGS) entry which is preliminary data.</text>
</comment>
<dbReference type="PROSITE" id="PS50949">
    <property type="entry name" value="HTH_GNTR"/>
    <property type="match status" value="1"/>
</dbReference>
<dbReference type="SUPFAM" id="SSF64288">
    <property type="entry name" value="Chorismate lyase-like"/>
    <property type="match status" value="1"/>
</dbReference>
<keyword evidence="2 5" id="KW-0238">DNA-binding</keyword>
<dbReference type="EMBL" id="FNBZ01000002">
    <property type="protein sequence ID" value="SDF81903.1"/>
    <property type="molecule type" value="Genomic_DNA"/>
</dbReference>
<name>A0ABY0NNF9_9HYPH</name>
<keyword evidence="1" id="KW-0805">Transcription regulation</keyword>
<dbReference type="InterPro" id="IPR050679">
    <property type="entry name" value="Bact_HTH_transcr_reg"/>
</dbReference>
<organism evidence="5 6">
    <name type="scientific">Bosea robiniae</name>
    <dbReference type="NCBI Taxonomy" id="1036780"/>
    <lineage>
        <taxon>Bacteria</taxon>
        <taxon>Pseudomonadati</taxon>
        <taxon>Pseudomonadota</taxon>
        <taxon>Alphaproteobacteria</taxon>
        <taxon>Hyphomicrobiales</taxon>
        <taxon>Boseaceae</taxon>
        <taxon>Bosea</taxon>
    </lineage>
</organism>
<dbReference type="GO" id="GO:0003677">
    <property type="term" value="F:DNA binding"/>
    <property type="evidence" value="ECO:0007669"/>
    <property type="project" value="UniProtKB-KW"/>
</dbReference>
<dbReference type="InterPro" id="IPR036390">
    <property type="entry name" value="WH_DNA-bd_sf"/>
</dbReference>
<dbReference type="Proteomes" id="UP000199468">
    <property type="component" value="Unassembled WGS sequence"/>
</dbReference>
<gene>
    <name evidence="5" type="ORF">SAMN05421844_10287</name>
</gene>
<evidence type="ECO:0000313" key="6">
    <source>
        <dbReference type="Proteomes" id="UP000199468"/>
    </source>
</evidence>
<dbReference type="InterPro" id="IPR028978">
    <property type="entry name" value="Chorismate_lyase_/UTRA_dom_sf"/>
</dbReference>
<dbReference type="RefSeq" id="WP_091856258.1">
    <property type="nucleotide sequence ID" value="NZ_FNBZ01000002.1"/>
</dbReference>
<evidence type="ECO:0000313" key="5">
    <source>
        <dbReference type="EMBL" id="SDF81903.1"/>
    </source>
</evidence>
<dbReference type="SUPFAM" id="SSF46785">
    <property type="entry name" value="Winged helix' DNA-binding domain"/>
    <property type="match status" value="1"/>
</dbReference>
<evidence type="ECO:0000256" key="3">
    <source>
        <dbReference type="ARBA" id="ARBA00023163"/>
    </source>
</evidence>
<dbReference type="InterPro" id="IPR011663">
    <property type="entry name" value="UTRA"/>
</dbReference>
<reference evidence="5 6" key="1">
    <citation type="submission" date="2016-10" db="EMBL/GenBank/DDBJ databases">
        <authorList>
            <person name="Varghese N."/>
            <person name="Submissions S."/>
        </authorList>
    </citation>
    <scope>NUCLEOTIDE SEQUENCE [LARGE SCALE GENOMIC DNA]</scope>
    <source>
        <strain evidence="5 6">DSM 26672</strain>
    </source>
</reference>
<dbReference type="Gene3D" id="1.10.10.10">
    <property type="entry name" value="Winged helix-like DNA-binding domain superfamily/Winged helix DNA-binding domain"/>
    <property type="match status" value="1"/>
</dbReference>
<dbReference type="PANTHER" id="PTHR44846:SF1">
    <property type="entry name" value="MANNOSYL-D-GLYCERATE TRANSPORT_METABOLISM SYSTEM REPRESSOR MNGR-RELATED"/>
    <property type="match status" value="1"/>
</dbReference>
<dbReference type="PANTHER" id="PTHR44846">
    <property type="entry name" value="MANNOSYL-D-GLYCERATE TRANSPORT/METABOLISM SYSTEM REPRESSOR MNGR-RELATED"/>
    <property type="match status" value="1"/>
</dbReference>